<organism evidence="3 4">
    <name type="scientific">Candidatus Nomurabacteria bacterium RIFCSPLOWO2_01_FULL_40_18</name>
    <dbReference type="NCBI Taxonomy" id="1801773"/>
    <lineage>
        <taxon>Bacteria</taxon>
        <taxon>Candidatus Nomuraibacteriota</taxon>
    </lineage>
</organism>
<evidence type="ECO:0000313" key="3">
    <source>
        <dbReference type="EMBL" id="OGI94472.1"/>
    </source>
</evidence>
<dbReference type="InterPro" id="IPR001509">
    <property type="entry name" value="Epimerase_deHydtase"/>
</dbReference>
<dbReference type="SUPFAM" id="SSF51735">
    <property type="entry name" value="NAD(P)-binding Rossmann-fold domains"/>
    <property type="match status" value="1"/>
</dbReference>
<sequence>MMKCLVTGGAGFIGSHLVDKLIELGHKVYIVDNLYTGKRENINKKARFFESDITNWSDLQKIFTETKPEYVFHEAAIPRMPVSIEDPVGTSKVNILGTINVLKAAVDAGVKKFIFASSSSVYGDQKTLPLKEDMLPNPMSPYGLQKHVGELNLRLFSSLYGLPTVSLRYFNVYGPRIDVNSDYSLVVGKFLKLNKEGKPLTIFGNGKQSRAFCYIEDVVEANIKAMNSPRVGAGEVINIGATIPVSVEQIAKAIGGEKEYLPPRIGDPMHTAADLSRAIELLEWEPKVSFAEGLKKTKAWFKEQN</sequence>
<evidence type="ECO:0000313" key="4">
    <source>
        <dbReference type="Proteomes" id="UP000176629"/>
    </source>
</evidence>
<name>A0A1F6XKA2_9BACT</name>
<dbReference type="AlphaFoldDB" id="A0A1F6XKA2"/>
<dbReference type="Pfam" id="PF01370">
    <property type="entry name" value="Epimerase"/>
    <property type="match status" value="1"/>
</dbReference>
<gene>
    <name evidence="3" type="ORF">A3A03_02860</name>
</gene>
<dbReference type="Proteomes" id="UP000176629">
    <property type="component" value="Unassembled WGS sequence"/>
</dbReference>
<dbReference type="PANTHER" id="PTHR43000">
    <property type="entry name" value="DTDP-D-GLUCOSE 4,6-DEHYDRATASE-RELATED"/>
    <property type="match status" value="1"/>
</dbReference>
<evidence type="ECO:0000256" key="1">
    <source>
        <dbReference type="ARBA" id="ARBA00007637"/>
    </source>
</evidence>
<dbReference type="EMBL" id="MFUX01000023">
    <property type="protein sequence ID" value="OGI94472.1"/>
    <property type="molecule type" value="Genomic_DNA"/>
</dbReference>
<proteinExistence type="inferred from homology"/>
<dbReference type="CDD" id="cd05256">
    <property type="entry name" value="UDP_AE_SDR_e"/>
    <property type="match status" value="1"/>
</dbReference>
<comment type="caution">
    <text evidence="3">The sequence shown here is derived from an EMBL/GenBank/DDBJ whole genome shotgun (WGS) entry which is preliminary data.</text>
</comment>
<dbReference type="STRING" id="1801773.A3A03_02860"/>
<evidence type="ECO:0000259" key="2">
    <source>
        <dbReference type="Pfam" id="PF01370"/>
    </source>
</evidence>
<comment type="similarity">
    <text evidence="1">Belongs to the NAD(P)-dependent epimerase/dehydratase family.</text>
</comment>
<dbReference type="Gene3D" id="3.90.25.10">
    <property type="entry name" value="UDP-galactose 4-epimerase, domain 1"/>
    <property type="match status" value="1"/>
</dbReference>
<dbReference type="Gene3D" id="3.40.50.720">
    <property type="entry name" value="NAD(P)-binding Rossmann-like Domain"/>
    <property type="match status" value="1"/>
</dbReference>
<accession>A0A1F6XKA2</accession>
<dbReference type="InterPro" id="IPR036291">
    <property type="entry name" value="NAD(P)-bd_dom_sf"/>
</dbReference>
<protein>
    <recommendedName>
        <fullName evidence="2">NAD-dependent epimerase/dehydratase domain-containing protein</fullName>
    </recommendedName>
</protein>
<feature type="domain" description="NAD-dependent epimerase/dehydratase" evidence="2">
    <location>
        <begin position="5"/>
        <end position="240"/>
    </location>
</feature>
<reference evidence="3 4" key="1">
    <citation type="journal article" date="2016" name="Nat. Commun.">
        <title>Thousands of microbial genomes shed light on interconnected biogeochemical processes in an aquifer system.</title>
        <authorList>
            <person name="Anantharaman K."/>
            <person name="Brown C.T."/>
            <person name="Hug L.A."/>
            <person name="Sharon I."/>
            <person name="Castelle C.J."/>
            <person name="Probst A.J."/>
            <person name="Thomas B.C."/>
            <person name="Singh A."/>
            <person name="Wilkins M.J."/>
            <person name="Karaoz U."/>
            <person name="Brodie E.L."/>
            <person name="Williams K.H."/>
            <person name="Hubbard S.S."/>
            <person name="Banfield J.F."/>
        </authorList>
    </citation>
    <scope>NUCLEOTIDE SEQUENCE [LARGE SCALE GENOMIC DNA]</scope>
</reference>